<sequence>MKSFNLLHFKKLWDEYFYSMDPNSLGNHLFGVLE</sequence>
<dbReference type="AlphaFoldDB" id="A0A915J100"/>
<organism evidence="1 2">
    <name type="scientific">Romanomermis culicivorax</name>
    <name type="common">Nematode worm</name>
    <dbReference type="NCBI Taxonomy" id="13658"/>
    <lineage>
        <taxon>Eukaryota</taxon>
        <taxon>Metazoa</taxon>
        <taxon>Ecdysozoa</taxon>
        <taxon>Nematoda</taxon>
        <taxon>Enoplea</taxon>
        <taxon>Dorylaimia</taxon>
        <taxon>Mermithida</taxon>
        <taxon>Mermithoidea</taxon>
        <taxon>Mermithidae</taxon>
        <taxon>Romanomermis</taxon>
    </lineage>
</organism>
<name>A0A915J100_ROMCU</name>
<protein>
    <submittedName>
        <fullName evidence="2">Maturase K</fullName>
    </submittedName>
</protein>
<accession>A0A915J100</accession>
<reference evidence="2" key="1">
    <citation type="submission" date="2022-11" db="UniProtKB">
        <authorList>
            <consortium name="WormBaseParasite"/>
        </authorList>
    </citation>
    <scope>IDENTIFICATION</scope>
</reference>
<evidence type="ECO:0000313" key="2">
    <source>
        <dbReference type="WBParaSite" id="nRc.2.0.1.t19779-RA"/>
    </source>
</evidence>
<dbReference type="Proteomes" id="UP000887565">
    <property type="component" value="Unplaced"/>
</dbReference>
<proteinExistence type="predicted"/>
<dbReference type="WBParaSite" id="nRc.2.0.1.t19779-RA">
    <property type="protein sequence ID" value="nRc.2.0.1.t19779-RA"/>
    <property type="gene ID" value="nRc.2.0.1.g19779"/>
</dbReference>
<keyword evidence="1" id="KW-1185">Reference proteome</keyword>
<evidence type="ECO:0000313" key="1">
    <source>
        <dbReference type="Proteomes" id="UP000887565"/>
    </source>
</evidence>